<reference evidence="2" key="1">
    <citation type="submission" date="2014-09" db="EMBL/GenBank/DDBJ databases">
        <authorList>
            <person name="Magalhaes I.L.F."/>
            <person name="Oliveira U."/>
            <person name="Santos F.R."/>
            <person name="Vidigal T.H.D.A."/>
            <person name="Brescovit A.D."/>
            <person name="Santos A.J."/>
        </authorList>
    </citation>
    <scope>NUCLEOTIDE SEQUENCE</scope>
    <source>
        <tissue evidence="2">Shoot tissue taken approximately 20 cm above the soil surface</tissue>
    </source>
</reference>
<dbReference type="AlphaFoldDB" id="A0A0A8YEV9"/>
<dbReference type="EMBL" id="GBRH01273717">
    <property type="protein sequence ID" value="JAD24178.1"/>
    <property type="molecule type" value="Transcribed_RNA"/>
</dbReference>
<proteinExistence type="predicted"/>
<evidence type="ECO:0000313" key="2">
    <source>
        <dbReference type="EMBL" id="JAD24178.1"/>
    </source>
</evidence>
<evidence type="ECO:0000256" key="1">
    <source>
        <dbReference type="SAM" id="MobiDB-lite"/>
    </source>
</evidence>
<organism evidence="2">
    <name type="scientific">Arundo donax</name>
    <name type="common">Giant reed</name>
    <name type="synonym">Donax arundinaceus</name>
    <dbReference type="NCBI Taxonomy" id="35708"/>
    <lineage>
        <taxon>Eukaryota</taxon>
        <taxon>Viridiplantae</taxon>
        <taxon>Streptophyta</taxon>
        <taxon>Embryophyta</taxon>
        <taxon>Tracheophyta</taxon>
        <taxon>Spermatophyta</taxon>
        <taxon>Magnoliopsida</taxon>
        <taxon>Liliopsida</taxon>
        <taxon>Poales</taxon>
        <taxon>Poaceae</taxon>
        <taxon>PACMAD clade</taxon>
        <taxon>Arundinoideae</taxon>
        <taxon>Arundineae</taxon>
        <taxon>Arundo</taxon>
    </lineage>
</organism>
<name>A0A0A8YEV9_ARUDO</name>
<protein>
    <submittedName>
        <fullName evidence="2">Uncharacterized protein</fullName>
    </submittedName>
</protein>
<reference evidence="2" key="2">
    <citation type="journal article" date="2015" name="Data Brief">
        <title>Shoot transcriptome of the giant reed, Arundo donax.</title>
        <authorList>
            <person name="Barrero R.A."/>
            <person name="Guerrero F.D."/>
            <person name="Moolhuijzen P."/>
            <person name="Goolsby J.A."/>
            <person name="Tidwell J."/>
            <person name="Bellgard S.E."/>
            <person name="Bellgard M.I."/>
        </authorList>
    </citation>
    <scope>NUCLEOTIDE SEQUENCE</scope>
    <source>
        <tissue evidence="2">Shoot tissue taken approximately 20 cm above the soil surface</tissue>
    </source>
</reference>
<accession>A0A0A8YEV9</accession>
<sequence length="36" mass="4348">MYLSNKKKRSSNLHRLTKNKQPQCSNKSNIFQWLII</sequence>
<feature type="region of interest" description="Disordered" evidence="1">
    <location>
        <begin position="1"/>
        <end position="22"/>
    </location>
</feature>
<feature type="compositionally biased region" description="Basic residues" evidence="1">
    <location>
        <begin position="1"/>
        <end position="18"/>
    </location>
</feature>